<evidence type="ECO:0000313" key="3">
    <source>
        <dbReference type="EMBL" id="SHK06443.1"/>
    </source>
</evidence>
<evidence type="ECO:0000313" key="4">
    <source>
        <dbReference type="Proteomes" id="UP000185812"/>
    </source>
</evidence>
<gene>
    <name evidence="3" type="ORF">SAMN04488087_0154</name>
</gene>
<feature type="transmembrane region" description="Helical" evidence="1">
    <location>
        <begin position="6"/>
        <end position="27"/>
    </location>
</feature>
<dbReference type="SUPFAM" id="SSF53448">
    <property type="entry name" value="Nucleotide-diphospho-sugar transferases"/>
    <property type="match status" value="1"/>
</dbReference>
<dbReference type="OrthoDB" id="9800276at2"/>
<dbReference type="CDD" id="cd06423">
    <property type="entry name" value="CESA_like"/>
    <property type="match status" value="1"/>
</dbReference>
<dbReference type="Gene3D" id="3.90.550.10">
    <property type="entry name" value="Spore Coat Polysaccharide Biosynthesis Protein SpsA, Chain A"/>
    <property type="match status" value="1"/>
</dbReference>
<protein>
    <recommendedName>
        <fullName evidence="2">Glycosyltransferase 2-like domain-containing protein</fullName>
    </recommendedName>
</protein>
<dbReference type="PANTHER" id="PTHR43646:SF3">
    <property type="entry name" value="SLR1566 PROTEIN"/>
    <property type="match status" value="1"/>
</dbReference>
<feature type="domain" description="Glycosyltransferase 2-like" evidence="2">
    <location>
        <begin position="50"/>
        <end position="167"/>
    </location>
</feature>
<evidence type="ECO:0000259" key="2">
    <source>
        <dbReference type="Pfam" id="PF00535"/>
    </source>
</evidence>
<dbReference type="Proteomes" id="UP000185812">
    <property type="component" value="Unassembled WGS sequence"/>
</dbReference>
<dbReference type="STRING" id="633813.SAMN04488087_0154"/>
<name>A0A1M6PES4_9BACT</name>
<evidence type="ECO:0000256" key="1">
    <source>
        <dbReference type="SAM" id="Phobius"/>
    </source>
</evidence>
<dbReference type="PANTHER" id="PTHR43646">
    <property type="entry name" value="GLYCOSYLTRANSFERASE"/>
    <property type="match status" value="1"/>
</dbReference>
<dbReference type="InterPro" id="IPR001173">
    <property type="entry name" value="Glyco_trans_2-like"/>
</dbReference>
<dbReference type="EMBL" id="FRAU01000001">
    <property type="protein sequence ID" value="SHK06443.1"/>
    <property type="molecule type" value="Genomic_DNA"/>
</dbReference>
<organism evidence="3 4">
    <name type="scientific">Rhodothermus profundi</name>
    <dbReference type="NCBI Taxonomy" id="633813"/>
    <lineage>
        <taxon>Bacteria</taxon>
        <taxon>Pseudomonadati</taxon>
        <taxon>Rhodothermota</taxon>
        <taxon>Rhodothermia</taxon>
        <taxon>Rhodothermales</taxon>
        <taxon>Rhodothermaceae</taxon>
        <taxon>Rhodothermus</taxon>
    </lineage>
</organism>
<proteinExistence type="predicted"/>
<keyword evidence="1" id="KW-0812">Transmembrane</keyword>
<dbReference type="InterPro" id="IPR029044">
    <property type="entry name" value="Nucleotide-diphossugar_trans"/>
</dbReference>
<dbReference type="Pfam" id="PF00535">
    <property type="entry name" value="Glycos_transf_2"/>
    <property type="match status" value="1"/>
</dbReference>
<accession>A0A1M6PES4</accession>
<keyword evidence="1" id="KW-0472">Membrane</keyword>
<keyword evidence="1" id="KW-1133">Transmembrane helix</keyword>
<reference evidence="4" key="1">
    <citation type="submission" date="2016-11" db="EMBL/GenBank/DDBJ databases">
        <authorList>
            <person name="Varghese N."/>
            <person name="Submissions S."/>
        </authorList>
    </citation>
    <scope>NUCLEOTIDE SEQUENCE [LARGE SCALE GENOMIC DNA]</scope>
    <source>
        <strain evidence="4">DSM 22212</strain>
    </source>
</reference>
<keyword evidence="4" id="KW-1185">Reference proteome</keyword>
<sequence length="373" mass="42730">MQTHPRPVIILAVLLTTLHLLIWGTLLSSLRYLRRQPCPKPTADVWPSLSVLIPARNEARNLQRLLPTLLRQDYPHFEVIVYDDGSEDATPFVLQRYRADPHLRVLRGKELPPGWVGKVHALYQATRHARGSLYLFLDADAELLRPDALRHLVARYRALPPGSVATALPSLRGGGQLLVSLVPLLILGGLPWSLVRRVPHPLLGALNGQCWLMDATRYHRLEPHRHHRAEVLEDVQIGRYLKRHGLIPELLDLRRELAVHMYPDLKAAWQGFRKNAYLLMGGRSLYFLLLWLGYGLTFVLAPLIWWPLLLSIYGLKLITDRLQGYPLWLSLLAPLSYFLAWILQGDSAWNYGRGRLHWKGRRIKQPTRPAPSP</sequence>
<dbReference type="AlphaFoldDB" id="A0A1M6PES4"/>
<feature type="transmembrane region" description="Helical" evidence="1">
    <location>
        <begin position="285"/>
        <end position="305"/>
    </location>
</feature>
<feature type="transmembrane region" description="Helical" evidence="1">
    <location>
        <begin position="325"/>
        <end position="343"/>
    </location>
</feature>